<keyword evidence="1" id="KW-0472">Membrane</keyword>
<evidence type="ECO:0000256" key="1">
    <source>
        <dbReference type="SAM" id="Phobius"/>
    </source>
</evidence>
<reference evidence="3 4" key="1">
    <citation type="submission" date="2021-05" db="EMBL/GenBank/DDBJ databases">
        <title>The draft genome of Geobacter chapellei DSM 13688.</title>
        <authorList>
            <person name="Xu Z."/>
            <person name="Masuda Y."/>
            <person name="Itoh H."/>
            <person name="Senoo K."/>
        </authorList>
    </citation>
    <scope>NUCLEOTIDE SEQUENCE [LARGE SCALE GENOMIC DNA]</scope>
    <source>
        <strain evidence="3 4">DSM 13688</strain>
    </source>
</reference>
<proteinExistence type="predicted"/>
<keyword evidence="1" id="KW-1133">Transmembrane helix</keyword>
<dbReference type="NCBIfam" id="TIGR02595">
    <property type="entry name" value="PEP_CTERM"/>
    <property type="match status" value="1"/>
</dbReference>
<keyword evidence="4" id="KW-1185">Reference proteome</keyword>
<dbReference type="InterPro" id="IPR013424">
    <property type="entry name" value="Ice-binding_C"/>
</dbReference>
<protein>
    <submittedName>
        <fullName evidence="3">PEP-CTERM sorting domain-containing protein</fullName>
    </submittedName>
</protein>
<evidence type="ECO:0000313" key="3">
    <source>
        <dbReference type="EMBL" id="MBT1070915.1"/>
    </source>
</evidence>
<organism evidence="3 4">
    <name type="scientific">Pelotalea chapellei</name>
    <dbReference type="NCBI Taxonomy" id="44671"/>
    <lineage>
        <taxon>Bacteria</taxon>
        <taxon>Pseudomonadati</taxon>
        <taxon>Thermodesulfobacteriota</taxon>
        <taxon>Desulfuromonadia</taxon>
        <taxon>Geobacterales</taxon>
        <taxon>Geobacteraceae</taxon>
        <taxon>Pelotalea</taxon>
    </lineage>
</organism>
<gene>
    <name evidence="3" type="ORF">KJB30_03890</name>
</gene>
<sequence>MVVGMKGAAPVPEPGTMVLLGTALLGLAIYGKRKISTKMAKKL</sequence>
<accession>A0ABS5U5H7</accession>
<evidence type="ECO:0000259" key="2">
    <source>
        <dbReference type="Pfam" id="PF07589"/>
    </source>
</evidence>
<name>A0ABS5U5H7_9BACT</name>
<dbReference type="EMBL" id="JAHDYS010000003">
    <property type="protein sequence ID" value="MBT1070915.1"/>
    <property type="molecule type" value="Genomic_DNA"/>
</dbReference>
<keyword evidence="1" id="KW-0812">Transmembrane</keyword>
<dbReference type="Proteomes" id="UP000784128">
    <property type="component" value="Unassembled WGS sequence"/>
</dbReference>
<evidence type="ECO:0000313" key="4">
    <source>
        <dbReference type="Proteomes" id="UP000784128"/>
    </source>
</evidence>
<comment type="caution">
    <text evidence="3">The sequence shown here is derived from an EMBL/GenBank/DDBJ whole genome shotgun (WGS) entry which is preliminary data.</text>
</comment>
<dbReference type="Pfam" id="PF07589">
    <property type="entry name" value="PEP-CTERM"/>
    <property type="match status" value="1"/>
</dbReference>
<feature type="domain" description="Ice-binding protein C-terminal" evidence="2">
    <location>
        <begin position="10"/>
        <end position="33"/>
    </location>
</feature>
<feature type="transmembrane region" description="Helical" evidence="1">
    <location>
        <begin position="15"/>
        <end position="31"/>
    </location>
</feature>